<reference evidence="1 2" key="1">
    <citation type="submission" date="2019-06" db="EMBL/GenBank/DDBJ databases">
        <title>Sequencing the genomes of 1000 actinobacteria strains.</title>
        <authorList>
            <person name="Klenk H.-P."/>
        </authorList>
    </citation>
    <scope>NUCLEOTIDE SEQUENCE [LARGE SCALE GENOMIC DNA]</scope>
    <source>
        <strain evidence="1 2">DSM 21776</strain>
    </source>
</reference>
<evidence type="ECO:0000313" key="2">
    <source>
        <dbReference type="Proteomes" id="UP000320085"/>
    </source>
</evidence>
<organism evidence="1 2">
    <name type="scientific">Humibacillus xanthopallidus</name>
    <dbReference type="NCBI Taxonomy" id="412689"/>
    <lineage>
        <taxon>Bacteria</taxon>
        <taxon>Bacillati</taxon>
        <taxon>Actinomycetota</taxon>
        <taxon>Actinomycetes</taxon>
        <taxon>Micrococcales</taxon>
        <taxon>Intrasporangiaceae</taxon>
        <taxon>Humibacillus</taxon>
    </lineage>
</organism>
<dbReference type="RefSeq" id="WP_141824247.1">
    <property type="nucleotide sequence ID" value="NZ_BAAAQC010000009.1"/>
</dbReference>
<dbReference type="EMBL" id="VFQF01000003">
    <property type="protein sequence ID" value="TQN44954.1"/>
    <property type="molecule type" value="Genomic_DNA"/>
</dbReference>
<protein>
    <recommendedName>
        <fullName evidence="3">YjbR protein</fullName>
    </recommendedName>
</protein>
<name>A0A543PLK4_9MICO</name>
<dbReference type="InterPro" id="IPR058532">
    <property type="entry name" value="YjbR/MT2646/Rv2570-like"/>
</dbReference>
<dbReference type="AlphaFoldDB" id="A0A543PLK4"/>
<dbReference type="Proteomes" id="UP000320085">
    <property type="component" value="Unassembled WGS sequence"/>
</dbReference>
<evidence type="ECO:0008006" key="3">
    <source>
        <dbReference type="Google" id="ProtNLM"/>
    </source>
</evidence>
<accession>A0A543PLK4</accession>
<sequence>MARTRKARVSDVEELALGLPEVTRDPADRAAPGRPAYQVRGKTFVFFREPRKDAFDPDTGEPYDDVMAFSCTAEDKEALVGDPGTPFFTTPHWNGYNAVLLLERDLGRITVDELREIVTDAWLAKAPKRLAADFLAAP</sequence>
<gene>
    <name evidence="1" type="ORF">FHX52_4178</name>
</gene>
<dbReference type="Pfam" id="PF04237">
    <property type="entry name" value="YjbR"/>
    <property type="match status" value="1"/>
</dbReference>
<comment type="caution">
    <text evidence="1">The sequence shown here is derived from an EMBL/GenBank/DDBJ whole genome shotgun (WGS) entry which is preliminary data.</text>
</comment>
<dbReference type="OrthoDB" id="954305at2"/>
<proteinExistence type="predicted"/>
<evidence type="ECO:0000313" key="1">
    <source>
        <dbReference type="EMBL" id="TQN44954.1"/>
    </source>
</evidence>